<reference evidence="3" key="1">
    <citation type="journal article" date="2021" name="Genome Biol. Evol.">
        <title>The assembled and annotated genome of the fairy-ring fungus Marasmius oreades.</title>
        <authorList>
            <person name="Hiltunen M."/>
            <person name="Ament-Velasquez S.L."/>
            <person name="Johannesson H."/>
        </authorList>
    </citation>
    <scope>NUCLEOTIDE SEQUENCE</scope>
    <source>
        <strain evidence="3">03SP1</strain>
    </source>
</reference>
<dbReference type="CDD" id="cd01169">
    <property type="entry name" value="HMPP_kinase"/>
    <property type="match status" value="1"/>
</dbReference>
<dbReference type="InterPro" id="IPR004305">
    <property type="entry name" value="Thiaminase-2/PQQC"/>
</dbReference>
<dbReference type="GeneID" id="66071413"/>
<dbReference type="EMBL" id="CM032190">
    <property type="protein sequence ID" value="KAG7086377.1"/>
    <property type="molecule type" value="Genomic_DNA"/>
</dbReference>
<evidence type="ECO:0000259" key="1">
    <source>
        <dbReference type="Pfam" id="PF03070"/>
    </source>
</evidence>
<evidence type="ECO:0000313" key="4">
    <source>
        <dbReference type="Proteomes" id="UP001049176"/>
    </source>
</evidence>
<dbReference type="RefSeq" id="XP_043002848.1">
    <property type="nucleotide sequence ID" value="XM_043159249.1"/>
</dbReference>
<dbReference type="NCBIfam" id="TIGR00097">
    <property type="entry name" value="HMP-P_kinase"/>
    <property type="match status" value="1"/>
</dbReference>
<evidence type="ECO:0000259" key="2">
    <source>
        <dbReference type="Pfam" id="PF08543"/>
    </source>
</evidence>
<evidence type="ECO:0000313" key="3">
    <source>
        <dbReference type="EMBL" id="KAG7086377.1"/>
    </source>
</evidence>
<dbReference type="GO" id="GO:0008972">
    <property type="term" value="F:phosphomethylpyrimidine kinase activity"/>
    <property type="evidence" value="ECO:0007669"/>
    <property type="project" value="InterPro"/>
</dbReference>
<dbReference type="InterPro" id="IPR004399">
    <property type="entry name" value="HMP/HMP-P_kinase_dom"/>
</dbReference>
<dbReference type="OrthoDB" id="10028886at2759"/>
<dbReference type="Gene3D" id="3.40.1190.20">
    <property type="match status" value="1"/>
</dbReference>
<dbReference type="AlphaFoldDB" id="A0A9P7RN53"/>
<dbReference type="SUPFAM" id="SSF48613">
    <property type="entry name" value="Heme oxygenase-like"/>
    <property type="match status" value="1"/>
</dbReference>
<dbReference type="GO" id="GO:0008902">
    <property type="term" value="F:hydroxymethylpyrimidine kinase activity"/>
    <property type="evidence" value="ECO:0007669"/>
    <property type="project" value="TreeGrafter"/>
</dbReference>
<dbReference type="Gene3D" id="1.20.910.10">
    <property type="entry name" value="Heme oxygenase-like"/>
    <property type="match status" value="1"/>
</dbReference>
<dbReference type="Proteomes" id="UP001049176">
    <property type="component" value="Chromosome 10"/>
</dbReference>
<dbReference type="GO" id="GO:0005829">
    <property type="term" value="C:cytosol"/>
    <property type="evidence" value="ECO:0007669"/>
    <property type="project" value="TreeGrafter"/>
</dbReference>
<dbReference type="PANTHER" id="PTHR20858">
    <property type="entry name" value="PHOSPHOMETHYLPYRIMIDINE KINASE"/>
    <property type="match status" value="1"/>
</dbReference>
<dbReference type="KEGG" id="more:E1B28_002337"/>
<dbReference type="InterPro" id="IPR013749">
    <property type="entry name" value="PM/HMP-P_kinase-1"/>
</dbReference>
<name>A0A9P7RN53_9AGAR</name>
<organism evidence="3 4">
    <name type="scientific">Marasmius oreades</name>
    <name type="common">fairy-ring Marasmius</name>
    <dbReference type="NCBI Taxonomy" id="181124"/>
    <lineage>
        <taxon>Eukaryota</taxon>
        <taxon>Fungi</taxon>
        <taxon>Dikarya</taxon>
        <taxon>Basidiomycota</taxon>
        <taxon>Agaricomycotina</taxon>
        <taxon>Agaricomycetes</taxon>
        <taxon>Agaricomycetidae</taxon>
        <taxon>Agaricales</taxon>
        <taxon>Marasmiineae</taxon>
        <taxon>Marasmiaceae</taxon>
        <taxon>Marasmius</taxon>
    </lineage>
</organism>
<comment type="caution">
    <text evidence="3">The sequence shown here is derived from an EMBL/GenBank/DDBJ whole genome shotgun (WGS) entry which is preliminary data.</text>
</comment>
<dbReference type="Pfam" id="PF03070">
    <property type="entry name" value="TENA_THI-4"/>
    <property type="match status" value="1"/>
</dbReference>
<dbReference type="InterPro" id="IPR016084">
    <property type="entry name" value="Haem_Oase-like_multi-hlx"/>
</dbReference>
<protein>
    <recommendedName>
        <fullName evidence="5">Phosphomethylpyrimidine kinase</fullName>
    </recommendedName>
</protein>
<dbReference type="GO" id="GO:0009228">
    <property type="term" value="P:thiamine biosynthetic process"/>
    <property type="evidence" value="ECO:0007669"/>
    <property type="project" value="InterPro"/>
</dbReference>
<proteinExistence type="predicted"/>
<dbReference type="SUPFAM" id="SSF53613">
    <property type="entry name" value="Ribokinase-like"/>
    <property type="match status" value="1"/>
</dbReference>
<feature type="domain" description="Pyridoxamine kinase/Phosphomethylpyrimidine kinase" evidence="2">
    <location>
        <begin position="12"/>
        <end position="310"/>
    </location>
</feature>
<gene>
    <name evidence="3" type="ORF">E1B28_002337</name>
</gene>
<keyword evidence="4" id="KW-1185">Reference proteome</keyword>
<sequence length="553" mass="60200">MQPPVLTIAGSDPSGGAGIQADLKTFAAHGCYGMSVLTALTAQNTTGVQEVFPITSSFVEQQIDSVLDDIEVRAIKTGMLYDSDTIRAVVRALKKHFTSTGFPPLVCDPVCVSTSGHTLLHPDAVETLVSELFPLTTLITPNKSEAELLLSYSKNASAYPEIKSLESMVGATQDLLSLGPQAVLIKGGHVVVNIADLDKFSTQHPDVLIVRDGLFDENMEILQVGKTPSISEQIIVVDMLREHEGSISIFARPHIATKSTHGTGCTLSAAIASELAQAQCLVEAVRTATVYTHRGIEGAPGIGRGNGPLNHLHPLKRVLIPSKSACNPYPFTRLLIEESATIWKDFVQHKFVKLLGQGILPKQCFTYFIKQDYLYLKYYARAYGLLAAKSTSFPEIASATRIILDILKESGAHRTFAAQFGISLEDLENAEEGLATAAYGGYLLTTGLEGDATKLLMAQLSCLLGYGEAGLWLKKKATEEGSTVALEGNPYRRWIEIYSGESYQKAVRIGLETIEARAEGDPPSPARFQEWITVWKRCTEFERGFWDAAMQLE</sequence>
<dbReference type="PANTHER" id="PTHR20858:SF17">
    <property type="entry name" value="HYDROXYMETHYLPYRIMIDINE_PHOSPHOMETHYLPYRIMIDINE KINASE THI20-RELATED"/>
    <property type="match status" value="1"/>
</dbReference>
<dbReference type="CDD" id="cd19367">
    <property type="entry name" value="TenA_C_ScTHI20-like"/>
    <property type="match status" value="1"/>
</dbReference>
<dbReference type="Pfam" id="PF08543">
    <property type="entry name" value="Phos_pyr_kin"/>
    <property type="match status" value="1"/>
</dbReference>
<dbReference type="InterPro" id="IPR029056">
    <property type="entry name" value="Ribokinase-like"/>
</dbReference>
<evidence type="ECO:0008006" key="5">
    <source>
        <dbReference type="Google" id="ProtNLM"/>
    </source>
</evidence>
<accession>A0A9P7RN53</accession>
<feature type="domain" description="Thiaminase-2/PQQC" evidence="1">
    <location>
        <begin position="340"/>
        <end position="551"/>
    </location>
</feature>